<dbReference type="Proteomes" id="UP000198565">
    <property type="component" value="Unassembled WGS sequence"/>
</dbReference>
<keyword evidence="2" id="KW-1185">Reference proteome</keyword>
<dbReference type="EMBL" id="FOTR01000006">
    <property type="protein sequence ID" value="SFL99083.1"/>
    <property type="molecule type" value="Genomic_DNA"/>
</dbReference>
<sequence length="53" mass="6287">MMNRFIEEPREKYNELMSSPDKIDEILREGAEKARSITSPFLNEIKRKIGIYV</sequence>
<keyword evidence="1" id="KW-0436">Ligase</keyword>
<organism evidence="1 2">
    <name type="scientific">Gracilibacillus orientalis</name>
    <dbReference type="NCBI Taxonomy" id="334253"/>
    <lineage>
        <taxon>Bacteria</taxon>
        <taxon>Bacillati</taxon>
        <taxon>Bacillota</taxon>
        <taxon>Bacilli</taxon>
        <taxon>Bacillales</taxon>
        <taxon>Bacillaceae</taxon>
        <taxon>Gracilibacillus</taxon>
    </lineage>
</organism>
<dbReference type="Gene3D" id="3.40.50.620">
    <property type="entry name" value="HUPs"/>
    <property type="match status" value="1"/>
</dbReference>
<name>A0A1I4M7L3_9BACI</name>
<dbReference type="AlphaFoldDB" id="A0A1I4M7L3"/>
<keyword evidence="1" id="KW-0030">Aminoacyl-tRNA synthetase</keyword>
<dbReference type="GO" id="GO:0004812">
    <property type="term" value="F:aminoacyl-tRNA ligase activity"/>
    <property type="evidence" value="ECO:0007669"/>
    <property type="project" value="UniProtKB-KW"/>
</dbReference>
<proteinExistence type="predicted"/>
<dbReference type="STRING" id="334253.SAMN04487943_10666"/>
<gene>
    <name evidence="1" type="ORF">SAMN04487943_10666</name>
</gene>
<evidence type="ECO:0000313" key="2">
    <source>
        <dbReference type="Proteomes" id="UP000198565"/>
    </source>
</evidence>
<protein>
    <submittedName>
        <fullName evidence="1">Tryptophanyl-tRNA synthetase</fullName>
    </submittedName>
</protein>
<evidence type="ECO:0000313" key="1">
    <source>
        <dbReference type="EMBL" id="SFL99083.1"/>
    </source>
</evidence>
<accession>A0A1I4M7L3</accession>
<dbReference type="Gene3D" id="1.10.240.10">
    <property type="entry name" value="Tyrosyl-Transfer RNA Synthetase"/>
    <property type="match status" value="1"/>
</dbReference>
<reference evidence="2" key="1">
    <citation type="submission" date="2016-10" db="EMBL/GenBank/DDBJ databases">
        <authorList>
            <person name="Varghese N."/>
            <person name="Submissions S."/>
        </authorList>
    </citation>
    <scope>NUCLEOTIDE SEQUENCE [LARGE SCALE GENOMIC DNA]</scope>
    <source>
        <strain evidence="2">CGMCC 1.4250</strain>
    </source>
</reference>
<dbReference type="InterPro" id="IPR014729">
    <property type="entry name" value="Rossmann-like_a/b/a_fold"/>
</dbReference>